<dbReference type="Gene3D" id="3.40.630.30">
    <property type="match status" value="1"/>
</dbReference>
<keyword evidence="4" id="KW-0808">Transferase</keyword>
<dbReference type="PANTHER" id="PTHR14744">
    <property type="entry name" value="N-ALPHA-ACETYLTRANSFERASE 60"/>
    <property type="match status" value="1"/>
</dbReference>
<keyword evidence="3" id="KW-0645">Protease</keyword>
<dbReference type="CDD" id="cd04301">
    <property type="entry name" value="NAT_SF"/>
    <property type="match status" value="1"/>
</dbReference>
<evidence type="ECO:0000256" key="2">
    <source>
        <dbReference type="ARBA" id="ARBA00013184"/>
    </source>
</evidence>
<dbReference type="EMBL" id="CAMXCT030001749">
    <property type="protein sequence ID" value="CAL4780045.1"/>
    <property type="molecule type" value="Genomic_DNA"/>
</dbReference>
<dbReference type="GO" id="GO:0008234">
    <property type="term" value="F:cysteine-type peptidase activity"/>
    <property type="evidence" value="ECO:0007669"/>
    <property type="project" value="InterPro"/>
</dbReference>
<dbReference type="InterPro" id="IPR038765">
    <property type="entry name" value="Papain-like_cys_pep_sf"/>
</dbReference>
<accession>A0A9P1FXZ7</accession>
<evidence type="ECO:0000256" key="10">
    <source>
        <dbReference type="ARBA" id="ARBA00026111"/>
    </source>
</evidence>
<dbReference type="AlphaFoldDB" id="A0A9P1FXZ7"/>
<evidence type="ECO:0000256" key="11">
    <source>
        <dbReference type="ARBA" id="ARBA00026144"/>
    </source>
</evidence>
<protein>
    <recommendedName>
        <fullName evidence="11">N-alpha-acetyltransferase 60</fullName>
        <ecNumber evidence="10">2.3.1.259</ecNumber>
        <ecNumber evidence="2">2.3.1.48</ecNumber>
    </recommendedName>
</protein>
<evidence type="ECO:0000313" key="18">
    <source>
        <dbReference type="EMBL" id="CAL4780045.1"/>
    </source>
</evidence>
<evidence type="ECO:0000313" key="19">
    <source>
        <dbReference type="Proteomes" id="UP001152797"/>
    </source>
</evidence>
<dbReference type="EC" id="2.3.1.259" evidence="10"/>
<evidence type="ECO:0000256" key="12">
    <source>
        <dbReference type="ARBA" id="ARBA00048017"/>
    </source>
</evidence>
<gene>
    <name evidence="17" type="ORF">C1SCF055_LOCUS19535</name>
</gene>
<comment type="caution">
    <text evidence="17">The sequence shown here is derived from an EMBL/GenBank/DDBJ whole genome shotgun (WGS) entry which is preliminary data.</text>
</comment>
<evidence type="ECO:0000256" key="8">
    <source>
        <dbReference type="ARBA" id="ARBA00023315"/>
    </source>
</evidence>
<evidence type="ECO:0000256" key="14">
    <source>
        <dbReference type="SAM" id="MobiDB-lite"/>
    </source>
</evidence>
<reference evidence="18 19" key="2">
    <citation type="submission" date="2024-05" db="EMBL/GenBank/DDBJ databases">
        <authorList>
            <person name="Chen Y."/>
            <person name="Shah S."/>
            <person name="Dougan E. K."/>
            <person name="Thang M."/>
            <person name="Chan C."/>
        </authorList>
    </citation>
    <scope>NUCLEOTIDE SEQUENCE [LARGE SCALE GENOMIC DNA]</scope>
</reference>
<evidence type="ECO:0000256" key="4">
    <source>
        <dbReference type="ARBA" id="ARBA00022679"/>
    </source>
</evidence>
<feature type="region of interest" description="Disordered" evidence="14">
    <location>
        <begin position="1"/>
        <end position="98"/>
    </location>
</feature>
<dbReference type="GO" id="GO:0007059">
    <property type="term" value="P:chromosome segregation"/>
    <property type="evidence" value="ECO:0007669"/>
    <property type="project" value="UniProtKB-KW"/>
</dbReference>
<dbReference type="EC" id="2.3.1.48" evidence="2"/>
<feature type="compositionally biased region" description="Basic residues" evidence="14">
    <location>
        <begin position="10"/>
        <end position="26"/>
    </location>
</feature>
<comment type="similarity">
    <text evidence="9">Belongs to the acetyltransferase family. NAA60 subfamily.</text>
</comment>
<keyword evidence="7" id="KW-0156">Chromatin regulator</keyword>
<dbReference type="GO" id="GO:0120518">
    <property type="term" value="F:protein N-terminal-methionine acetyltransferase activity"/>
    <property type="evidence" value="ECO:0007669"/>
    <property type="project" value="UniProtKB-EC"/>
</dbReference>
<comment type="catalytic activity">
    <reaction evidence="13">
        <text>N-terminal L-methionyl-[transmembrane protein] + acetyl-CoA = N-terminal N(alpha)-acetyl-L-methionyl-[transmembrane protein] + CoA + H(+)</text>
        <dbReference type="Rhea" id="RHEA:50604"/>
        <dbReference type="Rhea" id="RHEA-COMP:12745"/>
        <dbReference type="Rhea" id="RHEA-COMP:12746"/>
        <dbReference type="ChEBI" id="CHEBI:15378"/>
        <dbReference type="ChEBI" id="CHEBI:57287"/>
        <dbReference type="ChEBI" id="CHEBI:57288"/>
        <dbReference type="ChEBI" id="CHEBI:64731"/>
        <dbReference type="ChEBI" id="CHEBI:133414"/>
        <dbReference type="EC" id="2.3.1.259"/>
    </reaction>
</comment>
<dbReference type="OrthoDB" id="47374at2759"/>
<dbReference type="EMBL" id="CAMXCT020001749">
    <property type="protein sequence ID" value="CAL1146108.1"/>
    <property type="molecule type" value="Genomic_DNA"/>
</dbReference>
<feature type="compositionally biased region" description="Basic residues" evidence="14">
    <location>
        <begin position="57"/>
        <end position="81"/>
    </location>
</feature>
<dbReference type="GO" id="GO:0006508">
    <property type="term" value="P:proteolysis"/>
    <property type="evidence" value="ECO:0007669"/>
    <property type="project" value="UniProtKB-KW"/>
</dbReference>
<evidence type="ECO:0000256" key="6">
    <source>
        <dbReference type="ARBA" id="ARBA00022829"/>
    </source>
</evidence>
<feature type="domain" description="N-acetyltransferase" evidence="16">
    <location>
        <begin position="470"/>
        <end position="649"/>
    </location>
</feature>
<dbReference type="GO" id="GO:0000139">
    <property type="term" value="C:Golgi membrane"/>
    <property type="evidence" value="ECO:0007669"/>
    <property type="project" value="TreeGrafter"/>
</dbReference>
<dbReference type="Proteomes" id="UP001152797">
    <property type="component" value="Unassembled WGS sequence"/>
</dbReference>
<dbReference type="EMBL" id="CAMXCT010001749">
    <property type="protein sequence ID" value="CAI3992733.1"/>
    <property type="molecule type" value="Genomic_DNA"/>
</dbReference>
<evidence type="ECO:0000256" key="1">
    <source>
        <dbReference type="ARBA" id="ARBA00005234"/>
    </source>
</evidence>
<evidence type="ECO:0000256" key="7">
    <source>
        <dbReference type="ARBA" id="ARBA00022853"/>
    </source>
</evidence>
<keyword evidence="5" id="KW-0378">Hydrolase</keyword>
<dbReference type="InterPro" id="IPR000182">
    <property type="entry name" value="GNAT_dom"/>
</dbReference>
<organism evidence="17">
    <name type="scientific">Cladocopium goreaui</name>
    <dbReference type="NCBI Taxonomy" id="2562237"/>
    <lineage>
        <taxon>Eukaryota</taxon>
        <taxon>Sar</taxon>
        <taxon>Alveolata</taxon>
        <taxon>Dinophyceae</taxon>
        <taxon>Suessiales</taxon>
        <taxon>Symbiodiniaceae</taxon>
        <taxon>Cladocopium</taxon>
    </lineage>
</organism>
<dbReference type="InterPro" id="IPR045141">
    <property type="entry name" value="NAA60-like"/>
</dbReference>
<evidence type="ECO:0000256" key="9">
    <source>
        <dbReference type="ARBA" id="ARBA00025774"/>
    </source>
</evidence>
<evidence type="ECO:0000259" key="15">
    <source>
        <dbReference type="PROSITE" id="PS50600"/>
    </source>
</evidence>
<dbReference type="Pfam" id="PF00583">
    <property type="entry name" value="Acetyltransf_1"/>
    <property type="match status" value="1"/>
</dbReference>
<keyword evidence="19" id="KW-1185">Reference proteome</keyword>
<feature type="domain" description="Ubiquitin-like protease family profile" evidence="15">
    <location>
        <begin position="123"/>
        <end position="334"/>
    </location>
</feature>
<dbReference type="InterPro" id="IPR003653">
    <property type="entry name" value="Peptidase_C48_C"/>
</dbReference>
<dbReference type="SUPFAM" id="SSF55729">
    <property type="entry name" value="Acyl-CoA N-acyltransferases (Nat)"/>
    <property type="match status" value="1"/>
</dbReference>
<evidence type="ECO:0000259" key="16">
    <source>
        <dbReference type="PROSITE" id="PS51186"/>
    </source>
</evidence>
<evidence type="ECO:0000256" key="13">
    <source>
        <dbReference type="ARBA" id="ARBA00048848"/>
    </source>
</evidence>
<dbReference type="InterPro" id="IPR016181">
    <property type="entry name" value="Acyl_CoA_acyltransferase"/>
</dbReference>
<name>A0A9P1FXZ7_9DINO</name>
<dbReference type="PANTHER" id="PTHR14744:SF15">
    <property type="entry name" value="N-ALPHA-ACETYLTRANSFERASE 60"/>
    <property type="match status" value="1"/>
</dbReference>
<reference evidence="17" key="1">
    <citation type="submission" date="2022-10" db="EMBL/GenBank/DDBJ databases">
        <authorList>
            <person name="Chen Y."/>
            <person name="Dougan E. K."/>
            <person name="Chan C."/>
            <person name="Rhodes N."/>
            <person name="Thang M."/>
        </authorList>
    </citation>
    <scope>NUCLEOTIDE SEQUENCE</scope>
</reference>
<comment type="catalytic activity">
    <reaction evidence="12">
        <text>L-lysyl-[protein] + acetyl-CoA = N(6)-acetyl-L-lysyl-[protein] + CoA + H(+)</text>
        <dbReference type="Rhea" id="RHEA:45948"/>
        <dbReference type="Rhea" id="RHEA-COMP:9752"/>
        <dbReference type="Rhea" id="RHEA-COMP:10731"/>
        <dbReference type="ChEBI" id="CHEBI:15378"/>
        <dbReference type="ChEBI" id="CHEBI:29969"/>
        <dbReference type="ChEBI" id="CHEBI:57287"/>
        <dbReference type="ChEBI" id="CHEBI:57288"/>
        <dbReference type="ChEBI" id="CHEBI:61930"/>
        <dbReference type="EC" id="2.3.1.48"/>
    </reaction>
</comment>
<evidence type="ECO:0000256" key="5">
    <source>
        <dbReference type="ARBA" id="ARBA00022801"/>
    </source>
</evidence>
<sequence>MHAVSQVASQKRKDKARGRKKGKKAKKELVEKWRQKAGSKAQRQALEQVRPVSSKTAGKKLKPSAKLKYSHLQKRKKKQSKKTAAIKTAEAAEKAEEEESEWNGAIGRVVGETAKAAWQGLVVTVEKAKGSQLLCQIPSKGSQWICKADLECPLLPKTARQTMAPQQLKDAARQSLQADWMQQVDLYQFGQLVTDDQLLAGWREISSRLKPGSAVRWVTPAQSKLAAETGAVCKAMEDFLADSKTLLLVPIHSSAPQHWTLLSLSKAGSSKEEQPEVQYFDTLKMQPETAKAAASTVLQVCFQTETELPVPCNRFHQSDGFSCGLWCLQYMERQAREFLGCSQSTWQTVGELSQKLQSWQEAVLKQKSLDKAAKALEAKKAAEKQPAEEAGKTKKKGKVAQTKLQLGWDEQFGCSKCKYSKTGCLACNPAKMLRWAEKQAQQTQLLQAALAALQDIQTEMHLLGKKVCCMELRQAARSSFQLVDALLPRQLDSQRSKETEGQAGMITISTYCEHHKEAISHVLGADCEQSCRQSRADGAEEGRASGSLAYILTLGIAENFRRRGLAKELIQRSVAHVEKNLPMVQAVFLHVVTYNTAAIQLYESSQFLRIEYFPHFYFLHGKHYDSYLYAQYLHGARPPWKWRMRSFASAWSRWVFSYWTAWRWPSCEG</sequence>
<keyword evidence="8" id="KW-0012">Acyltransferase</keyword>
<evidence type="ECO:0000313" key="17">
    <source>
        <dbReference type="EMBL" id="CAI3992733.1"/>
    </source>
</evidence>
<dbReference type="PROSITE" id="PS50600">
    <property type="entry name" value="ULP_PROTEASE"/>
    <property type="match status" value="1"/>
</dbReference>
<comment type="similarity">
    <text evidence="1">Belongs to the peptidase C48 family.</text>
</comment>
<dbReference type="Gene3D" id="3.40.395.10">
    <property type="entry name" value="Adenoviral Proteinase, Chain A"/>
    <property type="match status" value="1"/>
</dbReference>
<evidence type="ECO:0000256" key="3">
    <source>
        <dbReference type="ARBA" id="ARBA00022670"/>
    </source>
</evidence>
<dbReference type="SUPFAM" id="SSF54001">
    <property type="entry name" value="Cysteine proteinases"/>
    <property type="match status" value="1"/>
</dbReference>
<keyword evidence="6" id="KW-0159">Chromosome partition</keyword>
<dbReference type="PROSITE" id="PS51186">
    <property type="entry name" value="GNAT"/>
    <property type="match status" value="1"/>
</dbReference>
<proteinExistence type="inferred from homology"/>
<dbReference type="GO" id="GO:0004402">
    <property type="term" value="F:histone acetyltransferase activity"/>
    <property type="evidence" value="ECO:0007669"/>
    <property type="project" value="TreeGrafter"/>
</dbReference>